<feature type="domain" description="TM2" evidence="6">
    <location>
        <begin position="82"/>
        <end position="136"/>
    </location>
</feature>
<evidence type="ECO:0000256" key="4">
    <source>
        <dbReference type="ARBA" id="ARBA00023136"/>
    </source>
</evidence>
<organism evidence="7 8">
    <name type="scientific">Actinomyces bowdenii</name>
    <dbReference type="NCBI Taxonomy" id="131109"/>
    <lineage>
        <taxon>Bacteria</taxon>
        <taxon>Bacillati</taxon>
        <taxon>Actinomycetota</taxon>
        <taxon>Actinomycetes</taxon>
        <taxon>Actinomycetales</taxon>
        <taxon>Actinomycetaceae</taxon>
        <taxon>Actinomyces</taxon>
    </lineage>
</organism>
<feature type="transmembrane region" description="Helical" evidence="5">
    <location>
        <begin position="86"/>
        <end position="105"/>
    </location>
</feature>
<dbReference type="GO" id="GO:0016020">
    <property type="term" value="C:membrane"/>
    <property type="evidence" value="ECO:0007669"/>
    <property type="project" value="UniProtKB-SubCell"/>
</dbReference>
<protein>
    <submittedName>
        <fullName evidence="7">TM2 domain-containing protein</fullName>
    </submittedName>
</protein>
<dbReference type="EMBL" id="JACBXV010000154">
    <property type="protein sequence ID" value="NYS69837.1"/>
    <property type="molecule type" value="Genomic_DNA"/>
</dbReference>
<keyword evidence="2 5" id="KW-0812">Transmembrane</keyword>
<keyword evidence="4 5" id="KW-0472">Membrane</keyword>
<feature type="transmembrane region" description="Helical" evidence="5">
    <location>
        <begin position="112"/>
        <end position="135"/>
    </location>
</feature>
<comment type="subcellular location">
    <subcellularLocation>
        <location evidence="1">Membrane</location>
        <topology evidence="1">Multi-pass membrane protein</topology>
    </subcellularLocation>
</comment>
<proteinExistence type="predicted"/>
<comment type="caution">
    <text evidence="7">The sequence shown here is derived from an EMBL/GenBank/DDBJ whole genome shotgun (WGS) entry which is preliminary data.</text>
</comment>
<evidence type="ECO:0000256" key="5">
    <source>
        <dbReference type="SAM" id="Phobius"/>
    </source>
</evidence>
<evidence type="ECO:0000256" key="1">
    <source>
        <dbReference type="ARBA" id="ARBA00004141"/>
    </source>
</evidence>
<evidence type="ECO:0000256" key="2">
    <source>
        <dbReference type="ARBA" id="ARBA00022692"/>
    </source>
</evidence>
<dbReference type="InterPro" id="IPR007829">
    <property type="entry name" value="TM2"/>
</dbReference>
<evidence type="ECO:0000313" key="8">
    <source>
        <dbReference type="Proteomes" id="UP000572528"/>
    </source>
</evidence>
<evidence type="ECO:0000259" key="6">
    <source>
        <dbReference type="Pfam" id="PF05154"/>
    </source>
</evidence>
<keyword evidence="3 5" id="KW-1133">Transmembrane helix</keyword>
<name>A0A853EKH7_9ACTO</name>
<dbReference type="AlphaFoldDB" id="A0A853EKH7"/>
<evidence type="ECO:0000256" key="3">
    <source>
        <dbReference type="ARBA" id="ARBA00022989"/>
    </source>
</evidence>
<dbReference type="Pfam" id="PF05154">
    <property type="entry name" value="TM2"/>
    <property type="match status" value="1"/>
</dbReference>
<dbReference type="Proteomes" id="UP000572528">
    <property type="component" value="Unassembled WGS sequence"/>
</dbReference>
<evidence type="ECO:0000313" key="7">
    <source>
        <dbReference type="EMBL" id="NYS69837.1"/>
    </source>
</evidence>
<sequence>MALDGPGPSSGYAPSALVPFEPAPYAAAPLGGAGLPYQGAGYAVAYGPPSAAPYAGAYGPALGVPYAAPYAGPGAYGAPVAPKSKVVVFVLAFFLGVLGVHNFYLGRTGKGVAQLLITLISAGFLALPVWIWAFIEAICVCAAQPGSYPWGVDAHGIPVT</sequence>
<reference evidence="7 8" key="1">
    <citation type="submission" date="2020-07" db="EMBL/GenBank/DDBJ databases">
        <title>MOT database genomes.</title>
        <authorList>
            <person name="Joseph S."/>
            <person name="Aduse-Opoku J."/>
            <person name="Hashim A."/>
            <person name="Wade W."/>
            <person name="Curtis M."/>
        </authorList>
    </citation>
    <scope>NUCLEOTIDE SEQUENCE [LARGE SCALE GENOMIC DNA]</scope>
    <source>
        <strain evidence="7 8">WMus004</strain>
    </source>
</reference>
<gene>
    <name evidence="7" type="ORF">HZZ05_09995</name>
</gene>
<accession>A0A853EKH7</accession>